<evidence type="ECO:0000313" key="2">
    <source>
        <dbReference type="EMBL" id="ORY72671.1"/>
    </source>
</evidence>
<dbReference type="EMBL" id="MCOG01000038">
    <property type="protein sequence ID" value="ORY72671.1"/>
    <property type="molecule type" value="Genomic_DNA"/>
</dbReference>
<keyword evidence="3" id="KW-1185">Reference proteome</keyword>
<dbReference type="AlphaFoldDB" id="A0A1Y2EM75"/>
<name>A0A1Y2EM75_9FUNG</name>
<sequence>MKSEISKNKIKQSTRRLRDELDNTNLEEIAMLVQPKVNKKNAAEELRKLEEQKRVQQERALQKEQLDNDFEFALEKLGKI</sequence>
<keyword evidence="1" id="KW-0175">Coiled coil</keyword>
<proteinExistence type="predicted"/>
<feature type="coiled-coil region" evidence="1">
    <location>
        <begin position="7"/>
        <end position="66"/>
    </location>
</feature>
<evidence type="ECO:0000256" key="1">
    <source>
        <dbReference type="SAM" id="Coils"/>
    </source>
</evidence>
<gene>
    <name evidence="2" type="ORF">LY90DRAFT_699911</name>
</gene>
<protein>
    <submittedName>
        <fullName evidence="2">Uncharacterized protein</fullName>
    </submittedName>
</protein>
<dbReference type="OrthoDB" id="2148078at2759"/>
<organism evidence="2 3">
    <name type="scientific">Neocallimastix californiae</name>
    <dbReference type="NCBI Taxonomy" id="1754190"/>
    <lineage>
        <taxon>Eukaryota</taxon>
        <taxon>Fungi</taxon>
        <taxon>Fungi incertae sedis</taxon>
        <taxon>Chytridiomycota</taxon>
        <taxon>Chytridiomycota incertae sedis</taxon>
        <taxon>Neocallimastigomycetes</taxon>
        <taxon>Neocallimastigales</taxon>
        <taxon>Neocallimastigaceae</taxon>
        <taxon>Neocallimastix</taxon>
    </lineage>
</organism>
<reference evidence="2 3" key="1">
    <citation type="submission" date="2016-08" db="EMBL/GenBank/DDBJ databases">
        <title>A Parts List for Fungal Cellulosomes Revealed by Comparative Genomics.</title>
        <authorList>
            <consortium name="DOE Joint Genome Institute"/>
            <person name="Haitjema C.H."/>
            <person name="Gilmore S.P."/>
            <person name="Henske J.K."/>
            <person name="Solomon K.V."/>
            <person name="De Groot R."/>
            <person name="Kuo A."/>
            <person name="Mondo S.J."/>
            <person name="Salamov A.A."/>
            <person name="Labutti K."/>
            <person name="Zhao Z."/>
            <person name="Chiniquy J."/>
            <person name="Barry K."/>
            <person name="Brewer H.M."/>
            <person name="Purvine S.O."/>
            <person name="Wright A.T."/>
            <person name="Boxma B."/>
            <person name="Van Alen T."/>
            <person name="Hackstein J.H."/>
            <person name="Baker S.E."/>
            <person name="Grigoriev I.V."/>
            <person name="O'Malley M.A."/>
        </authorList>
    </citation>
    <scope>NUCLEOTIDE SEQUENCE [LARGE SCALE GENOMIC DNA]</scope>
    <source>
        <strain evidence="2 3">G1</strain>
    </source>
</reference>
<dbReference type="Proteomes" id="UP000193920">
    <property type="component" value="Unassembled WGS sequence"/>
</dbReference>
<accession>A0A1Y2EM75</accession>
<comment type="caution">
    <text evidence="2">The sequence shown here is derived from an EMBL/GenBank/DDBJ whole genome shotgun (WGS) entry which is preliminary data.</text>
</comment>
<evidence type="ECO:0000313" key="3">
    <source>
        <dbReference type="Proteomes" id="UP000193920"/>
    </source>
</evidence>